<comment type="catalytic activity">
    <reaction evidence="7 9">
        <text>dCMP + ATP = dCDP + ADP</text>
        <dbReference type="Rhea" id="RHEA:25094"/>
        <dbReference type="ChEBI" id="CHEBI:30616"/>
        <dbReference type="ChEBI" id="CHEBI:57566"/>
        <dbReference type="ChEBI" id="CHEBI:58593"/>
        <dbReference type="ChEBI" id="CHEBI:456216"/>
        <dbReference type="EC" id="2.7.4.25"/>
    </reaction>
</comment>
<protein>
    <recommendedName>
        <fullName evidence="9">Cytidylate kinase</fullName>
        <shortName evidence="9">CK</shortName>
        <ecNumber evidence="9">2.7.4.25</ecNumber>
    </recommendedName>
    <alternativeName>
        <fullName evidence="9">Cytidine monophosphate kinase</fullName>
        <shortName evidence="9">CMP kinase</shortName>
    </alternativeName>
</protein>
<dbReference type="GO" id="GO:0005524">
    <property type="term" value="F:ATP binding"/>
    <property type="evidence" value="ECO:0007669"/>
    <property type="project" value="UniProtKB-UniRule"/>
</dbReference>
<dbReference type="CDD" id="cd02020">
    <property type="entry name" value="CMPK"/>
    <property type="match status" value="1"/>
</dbReference>
<evidence type="ECO:0000256" key="3">
    <source>
        <dbReference type="ARBA" id="ARBA00022741"/>
    </source>
</evidence>
<gene>
    <name evidence="9" type="primary">cmk</name>
    <name evidence="11" type="ORF">E6K76_05860</name>
</gene>
<comment type="subcellular location">
    <subcellularLocation>
        <location evidence="9">Cytoplasm</location>
    </subcellularLocation>
</comment>
<reference evidence="11 12" key="1">
    <citation type="journal article" date="2019" name="Nat. Microbiol.">
        <title>Mediterranean grassland soil C-N compound turnover is dependent on rainfall and depth, and is mediated by genomically divergent microorganisms.</title>
        <authorList>
            <person name="Diamond S."/>
            <person name="Andeer P.F."/>
            <person name="Li Z."/>
            <person name="Crits-Christoph A."/>
            <person name="Burstein D."/>
            <person name="Anantharaman K."/>
            <person name="Lane K.R."/>
            <person name="Thomas B.C."/>
            <person name="Pan C."/>
            <person name="Northen T.R."/>
            <person name="Banfield J.F."/>
        </authorList>
    </citation>
    <scope>NUCLEOTIDE SEQUENCE [LARGE SCALE GENOMIC DNA]</scope>
    <source>
        <strain evidence="11">WS_6</strain>
    </source>
</reference>
<dbReference type="GO" id="GO:0036431">
    <property type="term" value="F:dCMP kinase activity"/>
    <property type="evidence" value="ECO:0007669"/>
    <property type="project" value="InterPro"/>
</dbReference>
<evidence type="ECO:0000256" key="2">
    <source>
        <dbReference type="ARBA" id="ARBA00022679"/>
    </source>
</evidence>
<comment type="similarity">
    <text evidence="1 9">Belongs to the cytidylate kinase family. Type 1 subfamily.</text>
</comment>
<dbReference type="Pfam" id="PF01553">
    <property type="entry name" value="Acyltransferase"/>
    <property type="match status" value="1"/>
</dbReference>
<feature type="domain" description="Phospholipid/glycerol acyltransferase" evidence="10">
    <location>
        <begin position="259"/>
        <end position="371"/>
    </location>
</feature>
<dbReference type="PANTHER" id="PTHR10434:SF11">
    <property type="entry name" value="1-ACYL-SN-GLYCEROL-3-PHOSPHATE ACYLTRANSFERASE"/>
    <property type="match status" value="1"/>
</dbReference>
<feature type="binding site" evidence="9">
    <location>
        <begin position="10"/>
        <end position="18"/>
    </location>
    <ligand>
        <name>ATP</name>
        <dbReference type="ChEBI" id="CHEBI:30616"/>
    </ligand>
</feature>
<dbReference type="PANTHER" id="PTHR10434">
    <property type="entry name" value="1-ACYL-SN-GLYCEROL-3-PHOSPHATE ACYLTRANSFERASE"/>
    <property type="match status" value="1"/>
</dbReference>
<evidence type="ECO:0000256" key="5">
    <source>
        <dbReference type="ARBA" id="ARBA00022840"/>
    </source>
</evidence>
<evidence type="ECO:0000256" key="6">
    <source>
        <dbReference type="ARBA" id="ARBA00023315"/>
    </source>
</evidence>
<organism evidence="11 12">
    <name type="scientific">Eiseniibacteriota bacterium</name>
    <dbReference type="NCBI Taxonomy" id="2212470"/>
    <lineage>
        <taxon>Bacteria</taxon>
        <taxon>Candidatus Eiseniibacteriota</taxon>
    </lineage>
</organism>
<evidence type="ECO:0000256" key="7">
    <source>
        <dbReference type="ARBA" id="ARBA00047615"/>
    </source>
</evidence>
<comment type="catalytic activity">
    <reaction evidence="8 9">
        <text>CMP + ATP = CDP + ADP</text>
        <dbReference type="Rhea" id="RHEA:11600"/>
        <dbReference type="ChEBI" id="CHEBI:30616"/>
        <dbReference type="ChEBI" id="CHEBI:58069"/>
        <dbReference type="ChEBI" id="CHEBI:60377"/>
        <dbReference type="ChEBI" id="CHEBI:456216"/>
        <dbReference type="EC" id="2.7.4.25"/>
    </reaction>
</comment>
<dbReference type="NCBIfam" id="TIGR00017">
    <property type="entry name" value="cmk"/>
    <property type="match status" value="1"/>
</dbReference>
<keyword evidence="3 9" id="KW-0547">Nucleotide-binding</keyword>
<keyword evidence="4 9" id="KW-0418">Kinase</keyword>
<evidence type="ECO:0000256" key="9">
    <source>
        <dbReference type="HAMAP-Rule" id="MF_00238"/>
    </source>
</evidence>
<dbReference type="CDD" id="cd07989">
    <property type="entry name" value="LPLAT_AGPAT-like"/>
    <property type="match status" value="1"/>
</dbReference>
<dbReference type="HAMAP" id="MF_00238">
    <property type="entry name" value="Cytidyl_kinase_type1"/>
    <property type="match status" value="1"/>
</dbReference>
<dbReference type="Proteomes" id="UP000316852">
    <property type="component" value="Unassembled WGS sequence"/>
</dbReference>
<dbReference type="EC" id="2.7.4.25" evidence="9"/>
<dbReference type="InterPro" id="IPR011994">
    <property type="entry name" value="Cytidylate_kinase_dom"/>
</dbReference>
<dbReference type="SUPFAM" id="SSF52540">
    <property type="entry name" value="P-loop containing nucleoside triphosphate hydrolases"/>
    <property type="match status" value="1"/>
</dbReference>
<dbReference type="Pfam" id="PF02224">
    <property type="entry name" value="Cytidylate_kin"/>
    <property type="match status" value="1"/>
</dbReference>
<dbReference type="GO" id="GO:0006654">
    <property type="term" value="P:phosphatidic acid biosynthetic process"/>
    <property type="evidence" value="ECO:0007669"/>
    <property type="project" value="TreeGrafter"/>
</dbReference>
<sequence>MKPFVLAIDGPAGAGKSTTARGVARHLGLVHVDSGAMYRSVALLALRHGISLEDEAALVEMVGRARFQPSTDGMLVDGVSIEDTIRTTEAGEAASRVALHPRLRQKLVSLQRSFRADPGLVMEGRDIGTVVFPDADLKIFISASAEARAERRFLELRAKGQSPDQNAIVEAIRERDRRDTERVASPLVRAPDAILLETTCIGPEEQIALASRWAELARARPERASLVYRFGAGFAQAFARVFLDFHVEGLERIPRKGPLIVACNHISFWDPPLVGSSIPRPVHFVAKAELFHNPLFGALLRSYNAIPIQRGPQARSGLRGAEEVLSAGGAVLIFPEGTRNKSGTLLPPRAGVGRLSAVTRSPVLPACVTGSNQIRRSIKRQVPIRITFGSPVMPPRSGHPEREEVRDFARHVMDMIGALRADQEKRHGRDRRG</sequence>
<proteinExistence type="inferred from homology"/>
<accession>A0A538T6J9</accession>
<comment type="caution">
    <text evidence="11">The sequence shown here is derived from an EMBL/GenBank/DDBJ whole genome shotgun (WGS) entry which is preliminary data.</text>
</comment>
<evidence type="ECO:0000313" key="12">
    <source>
        <dbReference type="Proteomes" id="UP000316852"/>
    </source>
</evidence>
<dbReference type="SUPFAM" id="SSF69593">
    <property type="entry name" value="Glycerol-3-phosphate (1)-acyltransferase"/>
    <property type="match status" value="1"/>
</dbReference>
<keyword evidence="2 9" id="KW-0808">Transferase</keyword>
<evidence type="ECO:0000313" key="11">
    <source>
        <dbReference type="EMBL" id="TMQ59114.1"/>
    </source>
</evidence>
<evidence type="ECO:0000256" key="4">
    <source>
        <dbReference type="ARBA" id="ARBA00022777"/>
    </source>
</evidence>
<keyword evidence="9" id="KW-0963">Cytoplasm</keyword>
<dbReference type="Gene3D" id="3.40.50.300">
    <property type="entry name" value="P-loop containing nucleotide triphosphate hydrolases"/>
    <property type="match status" value="1"/>
</dbReference>
<dbReference type="GO" id="GO:0036430">
    <property type="term" value="F:CMP kinase activity"/>
    <property type="evidence" value="ECO:0007669"/>
    <property type="project" value="RHEA"/>
</dbReference>
<dbReference type="SMART" id="SM00563">
    <property type="entry name" value="PlsC"/>
    <property type="match status" value="1"/>
</dbReference>
<dbReference type="GO" id="GO:0005737">
    <property type="term" value="C:cytoplasm"/>
    <property type="evidence" value="ECO:0007669"/>
    <property type="project" value="UniProtKB-SubCell"/>
</dbReference>
<dbReference type="EMBL" id="VBOW01000025">
    <property type="protein sequence ID" value="TMQ59114.1"/>
    <property type="molecule type" value="Genomic_DNA"/>
</dbReference>
<keyword evidence="5 9" id="KW-0067">ATP-binding</keyword>
<dbReference type="InterPro" id="IPR003136">
    <property type="entry name" value="Cytidylate_kin"/>
</dbReference>
<evidence type="ECO:0000259" key="10">
    <source>
        <dbReference type="SMART" id="SM00563"/>
    </source>
</evidence>
<keyword evidence="6" id="KW-0012">Acyltransferase</keyword>
<evidence type="ECO:0000256" key="8">
    <source>
        <dbReference type="ARBA" id="ARBA00048478"/>
    </source>
</evidence>
<dbReference type="AlphaFoldDB" id="A0A538T6J9"/>
<name>A0A538T6J9_UNCEI</name>
<dbReference type="GO" id="GO:0003841">
    <property type="term" value="F:1-acylglycerol-3-phosphate O-acyltransferase activity"/>
    <property type="evidence" value="ECO:0007669"/>
    <property type="project" value="TreeGrafter"/>
</dbReference>
<dbReference type="InterPro" id="IPR027417">
    <property type="entry name" value="P-loop_NTPase"/>
</dbReference>
<dbReference type="GO" id="GO:0006220">
    <property type="term" value="P:pyrimidine nucleotide metabolic process"/>
    <property type="evidence" value="ECO:0007669"/>
    <property type="project" value="UniProtKB-UniRule"/>
</dbReference>
<evidence type="ECO:0000256" key="1">
    <source>
        <dbReference type="ARBA" id="ARBA00009427"/>
    </source>
</evidence>
<dbReference type="InterPro" id="IPR002123">
    <property type="entry name" value="Plipid/glycerol_acylTrfase"/>
</dbReference>